<dbReference type="EMBL" id="JANIBJ010000022">
    <property type="protein sequence ID" value="MCQ8104969.1"/>
    <property type="molecule type" value="Genomic_DNA"/>
</dbReference>
<protein>
    <submittedName>
        <fullName evidence="3">Uncharacterized protein</fullName>
    </submittedName>
</protein>
<organism evidence="3 4">
    <name type="scientific">Methylomonas subterranea</name>
    <dbReference type="NCBI Taxonomy" id="2952225"/>
    <lineage>
        <taxon>Bacteria</taxon>
        <taxon>Pseudomonadati</taxon>
        <taxon>Pseudomonadota</taxon>
        <taxon>Gammaproteobacteria</taxon>
        <taxon>Methylococcales</taxon>
        <taxon>Methylococcaceae</taxon>
        <taxon>Methylomonas</taxon>
    </lineage>
</organism>
<evidence type="ECO:0000313" key="3">
    <source>
        <dbReference type="EMBL" id="MCQ8104969.1"/>
    </source>
</evidence>
<keyword evidence="2" id="KW-0732">Signal</keyword>
<feature type="signal peptide" evidence="2">
    <location>
        <begin position="1"/>
        <end position="31"/>
    </location>
</feature>
<feature type="chain" id="PRO_5046860936" evidence="2">
    <location>
        <begin position="32"/>
        <end position="115"/>
    </location>
</feature>
<comment type="caution">
    <text evidence="3">The sequence shown here is derived from an EMBL/GenBank/DDBJ whole genome shotgun (WGS) entry which is preliminary data.</text>
</comment>
<sequence>MKTVDFFCLDHRLIKPLILGSLLSHALAAAAEPPTPADFAKADKLVLTLSDKWLDPNAQNQPRAGNSNPANKPLSEPAKLQDTPIGCDMDVTPLESSDSSFANRVVGKCKLTLRY</sequence>
<proteinExistence type="predicted"/>
<reference evidence="3 4" key="1">
    <citation type="submission" date="2022-07" db="EMBL/GenBank/DDBJ databases">
        <title>Methylomonas rivi sp. nov., Methylomonas rosea sp. nov., Methylomonas aureus sp. nov. and Methylomonas subterranea sp. nov., four novel methanotrophs isolated from a freshwater creek and the deep terrestrial subsurface.</title>
        <authorList>
            <person name="Abin C."/>
            <person name="Sankaranarayanan K."/>
            <person name="Garner C."/>
            <person name="Sindelar R."/>
            <person name="Kotary K."/>
            <person name="Garner R."/>
            <person name="Barclay S."/>
            <person name="Lawson P."/>
            <person name="Krumholz L."/>
        </authorList>
    </citation>
    <scope>NUCLEOTIDE SEQUENCE [LARGE SCALE GENOMIC DNA]</scope>
    <source>
        <strain evidence="3 4">SURF-2</strain>
    </source>
</reference>
<name>A0ABT1THN4_9GAMM</name>
<dbReference type="RefSeq" id="WP_256602812.1">
    <property type="nucleotide sequence ID" value="NZ_JANIBJ010000022.1"/>
</dbReference>
<evidence type="ECO:0000256" key="1">
    <source>
        <dbReference type="SAM" id="MobiDB-lite"/>
    </source>
</evidence>
<keyword evidence="4" id="KW-1185">Reference proteome</keyword>
<feature type="compositionally biased region" description="Polar residues" evidence="1">
    <location>
        <begin position="57"/>
        <end position="70"/>
    </location>
</feature>
<gene>
    <name evidence="3" type="ORF">NP590_12710</name>
</gene>
<feature type="region of interest" description="Disordered" evidence="1">
    <location>
        <begin position="55"/>
        <end position="99"/>
    </location>
</feature>
<accession>A0ABT1THN4</accession>
<evidence type="ECO:0000256" key="2">
    <source>
        <dbReference type="SAM" id="SignalP"/>
    </source>
</evidence>
<evidence type="ECO:0000313" key="4">
    <source>
        <dbReference type="Proteomes" id="UP001524499"/>
    </source>
</evidence>
<dbReference type="Proteomes" id="UP001524499">
    <property type="component" value="Unassembled WGS sequence"/>
</dbReference>